<gene>
    <name evidence="2" type="ORF">LY89DRAFT_713007</name>
</gene>
<protein>
    <submittedName>
        <fullName evidence="2">Putative acyl-CoA dehydrogenase family member 10</fullName>
    </submittedName>
</protein>
<dbReference type="Pfam" id="PF01636">
    <property type="entry name" value="APH"/>
    <property type="match status" value="1"/>
</dbReference>
<dbReference type="InParanoid" id="A0A194XUS7"/>
<feature type="domain" description="Aminoglycoside phosphotransferase" evidence="1">
    <location>
        <begin position="30"/>
        <end position="256"/>
    </location>
</feature>
<dbReference type="InterPro" id="IPR002575">
    <property type="entry name" value="Aminoglycoside_PTrfase"/>
</dbReference>
<accession>A0A194XUS7</accession>
<name>A0A194XUS7_MOLSC</name>
<dbReference type="RefSeq" id="XP_018078430.1">
    <property type="nucleotide sequence ID" value="XM_018218017.1"/>
</dbReference>
<evidence type="ECO:0000259" key="1">
    <source>
        <dbReference type="Pfam" id="PF01636"/>
    </source>
</evidence>
<organism evidence="2 3">
    <name type="scientific">Mollisia scopiformis</name>
    <name type="common">Conifer needle endophyte fungus</name>
    <name type="synonym">Phialocephala scopiformis</name>
    <dbReference type="NCBI Taxonomy" id="149040"/>
    <lineage>
        <taxon>Eukaryota</taxon>
        <taxon>Fungi</taxon>
        <taxon>Dikarya</taxon>
        <taxon>Ascomycota</taxon>
        <taxon>Pezizomycotina</taxon>
        <taxon>Leotiomycetes</taxon>
        <taxon>Helotiales</taxon>
        <taxon>Mollisiaceae</taxon>
        <taxon>Mollisia</taxon>
    </lineage>
</organism>
<dbReference type="SUPFAM" id="SSF56112">
    <property type="entry name" value="Protein kinase-like (PK-like)"/>
    <property type="match status" value="1"/>
</dbReference>
<dbReference type="Proteomes" id="UP000070700">
    <property type="component" value="Unassembled WGS sequence"/>
</dbReference>
<sequence>MAGAVRQPIDLQSLERYISQHVPEIKVPVDIKQFGFGQSNPTYQLTASDGVKFVMRKKPPGKLVSKTAHQVEREYRVIHALEKTDVPVPKAYCLCEDSSIVGTPFYIMEFLDGRIIEDPTMPDVTPAERTEMWHDAIRTLAKLHRINPKDVGLEDFGKPSGFYDRQIKTFSAISKAQGEVKDVDTQEPVGQIPHGDEMLAYFRDKRFQPKDRGNPIHGDYKIDNLVFHKSEPRVIGILDWEMSTIGHPLSDLINLTTPYFLIKQNLVKHMPSFQVGSTPGLPSRDDLMKWYAEVAGWDPNPDLTWGIAFGFFRATCIYQGIAARWAVRQASSAKARDNALGRHPMGQLAWETVQVAREQSKEKAKL</sequence>
<dbReference type="InterPro" id="IPR052898">
    <property type="entry name" value="ACAD10-like"/>
</dbReference>
<reference evidence="2 3" key="1">
    <citation type="submission" date="2015-10" db="EMBL/GenBank/DDBJ databases">
        <title>Full genome of DAOMC 229536 Phialocephala scopiformis, a fungal endophyte of spruce producing the potent anti-insectan compound rugulosin.</title>
        <authorList>
            <consortium name="DOE Joint Genome Institute"/>
            <person name="Walker A.K."/>
            <person name="Frasz S.L."/>
            <person name="Seifert K.A."/>
            <person name="Miller J.D."/>
            <person name="Mondo S.J."/>
            <person name="Labutti K."/>
            <person name="Lipzen A."/>
            <person name="Dockter R."/>
            <person name="Kennedy M."/>
            <person name="Grigoriev I.V."/>
            <person name="Spatafora J.W."/>
        </authorList>
    </citation>
    <scope>NUCLEOTIDE SEQUENCE [LARGE SCALE GENOMIC DNA]</scope>
    <source>
        <strain evidence="2 3">CBS 120377</strain>
    </source>
</reference>
<dbReference type="AlphaFoldDB" id="A0A194XUS7"/>
<dbReference type="Gene3D" id="3.90.1200.10">
    <property type="match status" value="1"/>
</dbReference>
<dbReference type="KEGG" id="psco:LY89DRAFT_713007"/>
<proteinExistence type="predicted"/>
<dbReference type="PANTHER" id="PTHR47829:SF1">
    <property type="entry name" value="HAD FAMILY PHOSPHATASE"/>
    <property type="match status" value="1"/>
</dbReference>
<evidence type="ECO:0000313" key="3">
    <source>
        <dbReference type="Proteomes" id="UP000070700"/>
    </source>
</evidence>
<evidence type="ECO:0000313" key="2">
    <source>
        <dbReference type="EMBL" id="KUJ24075.1"/>
    </source>
</evidence>
<dbReference type="GeneID" id="28827743"/>
<dbReference type="EMBL" id="KQ947404">
    <property type="protein sequence ID" value="KUJ24075.1"/>
    <property type="molecule type" value="Genomic_DNA"/>
</dbReference>
<dbReference type="PANTHER" id="PTHR47829">
    <property type="entry name" value="HYDROLASE, PUTATIVE (AFU_ORTHOLOGUE AFUA_1G12880)-RELATED"/>
    <property type="match status" value="1"/>
</dbReference>
<keyword evidence="3" id="KW-1185">Reference proteome</keyword>
<dbReference type="Gene3D" id="3.30.200.20">
    <property type="entry name" value="Phosphorylase Kinase, domain 1"/>
    <property type="match status" value="1"/>
</dbReference>
<dbReference type="CDD" id="cd05154">
    <property type="entry name" value="ACAD10_11_N-like"/>
    <property type="match status" value="1"/>
</dbReference>
<dbReference type="STRING" id="149040.A0A194XUS7"/>
<dbReference type="OrthoDB" id="191037at2759"/>
<dbReference type="InterPro" id="IPR041726">
    <property type="entry name" value="ACAD10_11_N"/>
</dbReference>
<dbReference type="InterPro" id="IPR011009">
    <property type="entry name" value="Kinase-like_dom_sf"/>
</dbReference>